<gene>
    <name evidence="1" type="ORF">VF724_21310</name>
</gene>
<feature type="non-terminal residue" evidence="1">
    <location>
        <position position="1"/>
    </location>
</feature>
<evidence type="ECO:0000313" key="1">
    <source>
        <dbReference type="EMBL" id="MEB3104143.1"/>
    </source>
</evidence>
<feature type="non-terminal residue" evidence="1">
    <location>
        <position position="67"/>
    </location>
</feature>
<accession>A0ABU5ZNQ0</accession>
<comment type="caution">
    <text evidence="1">The sequence shown here is derived from an EMBL/GenBank/DDBJ whole genome shotgun (WGS) entry which is preliminary data.</text>
</comment>
<keyword evidence="2" id="KW-1185">Reference proteome</keyword>
<protein>
    <submittedName>
        <fullName evidence="1">IS4 family transposase</fullName>
    </submittedName>
</protein>
<name>A0ABU5ZNQ0_9BACL</name>
<proteinExistence type="predicted"/>
<sequence length="67" mass="7501">MAKGLHVIGMIRDMKQRYDVGGKRMNLQELYRTIPGSKSAEILGSVIVKTGCGLPVKLVFVQNRNKR</sequence>
<organism evidence="1 2">
    <name type="scientific">Ferviditalea candida</name>
    <dbReference type="NCBI Taxonomy" id="3108399"/>
    <lineage>
        <taxon>Bacteria</taxon>
        <taxon>Bacillati</taxon>
        <taxon>Bacillota</taxon>
        <taxon>Bacilli</taxon>
        <taxon>Bacillales</taxon>
        <taxon>Paenibacillaceae</taxon>
        <taxon>Ferviditalea</taxon>
    </lineage>
</organism>
<reference evidence="1" key="1">
    <citation type="submission" date="2023-12" db="EMBL/GenBank/DDBJ databases">
        <title>Fervidustalea candida gen. nov., sp. nov., a novel member of the family Paenibacillaceae isolated from a geothermal area.</title>
        <authorList>
            <person name="Li W.-J."/>
            <person name="Jiao J.-Y."/>
            <person name="Chen Y."/>
        </authorList>
    </citation>
    <scope>NUCLEOTIDE SEQUENCE</scope>
    <source>
        <strain evidence="1">SYSU GA230002</strain>
    </source>
</reference>
<dbReference type="Proteomes" id="UP001310386">
    <property type="component" value="Unassembled WGS sequence"/>
</dbReference>
<dbReference type="EMBL" id="JAYJLD010000162">
    <property type="protein sequence ID" value="MEB3104143.1"/>
    <property type="molecule type" value="Genomic_DNA"/>
</dbReference>
<evidence type="ECO:0000313" key="2">
    <source>
        <dbReference type="Proteomes" id="UP001310386"/>
    </source>
</evidence>